<evidence type="ECO:0008006" key="4">
    <source>
        <dbReference type="Google" id="ProtNLM"/>
    </source>
</evidence>
<feature type="transmembrane region" description="Helical" evidence="1">
    <location>
        <begin position="263"/>
        <end position="280"/>
    </location>
</feature>
<dbReference type="Proteomes" id="UP000594430">
    <property type="component" value="Plasmid pVIM-24-ZDHY414"/>
</dbReference>
<proteinExistence type="predicted"/>
<feature type="transmembrane region" description="Helical" evidence="1">
    <location>
        <begin position="206"/>
        <end position="226"/>
    </location>
</feature>
<protein>
    <recommendedName>
        <fullName evidence="4">Transmembrane protein</fullName>
    </recommendedName>
</protein>
<geneLocation type="plasmid" evidence="2 3">
    <name>pVIM-24-ZDHY414</name>
</geneLocation>
<keyword evidence="2" id="KW-0614">Plasmid</keyword>
<dbReference type="EMBL" id="CP064948">
    <property type="protein sequence ID" value="QPH51962.1"/>
    <property type="molecule type" value="Genomic_DNA"/>
</dbReference>
<gene>
    <name evidence="2" type="ORF">IZU98_24080</name>
</gene>
<feature type="transmembrane region" description="Helical" evidence="1">
    <location>
        <begin position="292"/>
        <end position="309"/>
    </location>
</feature>
<organism evidence="2 3">
    <name type="scientific">Pseudomonas fulva</name>
    <dbReference type="NCBI Taxonomy" id="47880"/>
    <lineage>
        <taxon>Bacteria</taxon>
        <taxon>Pseudomonadati</taxon>
        <taxon>Pseudomonadota</taxon>
        <taxon>Gammaproteobacteria</taxon>
        <taxon>Pseudomonadales</taxon>
        <taxon>Pseudomonadaceae</taxon>
        <taxon>Pseudomonas</taxon>
    </lineage>
</organism>
<reference evidence="2 3" key="1">
    <citation type="submission" date="2020-11" db="EMBL/GenBank/DDBJ databases">
        <title>Pseudomonas fulva producing VIM-24.</title>
        <authorList>
            <person name="Liu S."/>
        </authorList>
    </citation>
    <scope>NUCLEOTIDE SEQUENCE [LARGE SCALE GENOMIC DNA]</scope>
    <source>
        <strain evidence="2 3">ZDHY414</strain>
        <plasmid evidence="2 3">pVIM-24-ZDHY414</plasmid>
    </source>
</reference>
<evidence type="ECO:0000313" key="3">
    <source>
        <dbReference type="Proteomes" id="UP000594430"/>
    </source>
</evidence>
<name>A0A7S9LMP2_9PSED</name>
<feature type="transmembrane region" description="Helical" evidence="1">
    <location>
        <begin position="238"/>
        <end position="256"/>
    </location>
</feature>
<dbReference type="AlphaFoldDB" id="A0A7S9LMP2"/>
<keyword evidence="1" id="KW-1133">Transmembrane helix</keyword>
<feature type="transmembrane region" description="Helical" evidence="1">
    <location>
        <begin position="347"/>
        <end position="366"/>
    </location>
</feature>
<keyword evidence="1" id="KW-0812">Transmembrane</keyword>
<feature type="transmembrane region" description="Helical" evidence="1">
    <location>
        <begin position="321"/>
        <end position="341"/>
    </location>
</feature>
<dbReference type="RefSeq" id="WP_084851658.1">
    <property type="nucleotide sequence ID" value="NZ_CP064945.1"/>
</dbReference>
<keyword evidence="1" id="KW-0472">Membrane</keyword>
<accession>A0A7S9LMP2</accession>
<evidence type="ECO:0000313" key="2">
    <source>
        <dbReference type="EMBL" id="QPH51962.1"/>
    </source>
</evidence>
<evidence type="ECO:0000256" key="1">
    <source>
        <dbReference type="SAM" id="Phobius"/>
    </source>
</evidence>
<sequence length="386" mass="41422">MTTITWDLRTLSADTLVSDNAGIVQTGFINEWGWSSKTKLRVPAKPVTYERSPIIAVGASGSVRVGNKIADFLLDHDLADDTRPSALLEADLRAHATSVLAAYPQDASLLILTESQCWRLRAVPGMPIDITDVTSHPTAIGAGAQYAQPCLNAGQDGIASIIEAARHPSSETNFDIDYVSRGATPTIKRAWRSHTTLKDPQRLNRVITRCIAFVGGSLTAAGGIAIQAGGIEGTSEMLWVFLTMIGLVATVSSVLTSLRNTRGLANHLIPIGMMVLLLSWDESKRFLEAHNLPPLILIYIATILGLGALRATWPCVRLPLIAVHVAAGLTLGLLAAVTVFVQDDWSLFFAGATGVGIGYAATLCTVKHKLKIKARNWVIIERSEAM</sequence>